<dbReference type="Pfam" id="PF01725">
    <property type="entry name" value="Ham1p_like"/>
    <property type="match status" value="1"/>
</dbReference>
<evidence type="ECO:0000256" key="2">
    <source>
        <dbReference type="ARBA" id="ARBA00022801"/>
    </source>
</evidence>
<dbReference type="InterPro" id="IPR029001">
    <property type="entry name" value="ITPase-like_fam"/>
</dbReference>
<feature type="region of interest" description="Disordered" evidence="3">
    <location>
        <begin position="1"/>
        <end position="35"/>
    </location>
</feature>
<evidence type="ECO:0000256" key="3">
    <source>
        <dbReference type="SAM" id="MobiDB-lite"/>
    </source>
</evidence>
<reference evidence="5" key="1">
    <citation type="submission" date="2023-12" db="EMBL/GenBank/DDBJ databases">
        <title>Novel isolates from deep terrestrial aquifers shed light on the physiology and ecology of the class Limnochordia.</title>
        <authorList>
            <person name="Karnachuk O.V."/>
            <person name="Lukina A.P."/>
            <person name="Avakyan M.R."/>
            <person name="Kadnikov V."/>
            <person name="Begmatov S."/>
            <person name="Beletsky A.V."/>
            <person name="Mardanov A.V."/>
            <person name="Ravin N.V."/>
        </authorList>
    </citation>
    <scope>NUCLEOTIDE SEQUENCE [LARGE SCALE GENOMIC DNA]</scope>
    <source>
        <strain evidence="5">LN</strain>
    </source>
</reference>
<feature type="compositionally biased region" description="Basic residues" evidence="3">
    <location>
        <begin position="1"/>
        <end position="25"/>
    </location>
</feature>
<protein>
    <submittedName>
        <fullName evidence="4">Non-canonical purine NTP pyrophosphatase</fullName>
    </submittedName>
</protein>
<dbReference type="PANTHER" id="PTHR11067:SF9">
    <property type="entry name" value="INOSINE TRIPHOSPHATE PYROPHOSPHATASE"/>
    <property type="match status" value="1"/>
</dbReference>
<keyword evidence="2" id="KW-0378">Hydrolase</keyword>
<evidence type="ECO:0000256" key="1">
    <source>
        <dbReference type="ARBA" id="ARBA00008023"/>
    </source>
</evidence>
<accession>A0ABZ1BT68</accession>
<dbReference type="SUPFAM" id="SSF52972">
    <property type="entry name" value="ITPase-like"/>
    <property type="match status" value="1"/>
</dbReference>
<name>A0ABZ1BT68_9FIRM</name>
<comment type="similarity">
    <text evidence="1">Belongs to the HAM1 NTPase family.</text>
</comment>
<dbReference type="Gene3D" id="3.90.950.10">
    <property type="match status" value="1"/>
</dbReference>
<dbReference type="EMBL" id="CP141614">
    <property type="protein sequence ID" value="WRP15969.1"/>
    <property type="molecule type" value="Genomic_DNA"/>
</dbReference>
<proteinExistence type="inferred from homology"/>
<dbReference type="InterPro" id="IPR002637">
    <property type="entry name" value="RdgB/HAM1"/>
</dbReference>
<evidence type="ECO:0000313" key="4">
    <source>
        <dbReference type="EMBL" id="WRP15969.1"/>
    </source>
</evidence>
<sequence>MPGRVRRHRPGGRRPRRGSGPRAARRAGPGATDAQRVARLLEALRELPPERRTARFRCAVAVADPPGVAGGGQVRVWTFEGVLQGRILQAPAGGGGFGYDPVFWVPEAGKSLAELSLEEKNRLSHRARAWRKAEPLLVGLLLGGGRGAGT</sequence>
<keyword evidence="5" id="KW-1185">Reference proteome</keyword>
<dbReference type="CDD" id="cd00515">
    <property type="entry name" value="HAM1"/>
    <property type="match status" value="1"/>
</dbReference>
<organism evidence="4 5">
    <name type="scientific">Geochorda subterranea</name>
    <dbReference type="NCBI Taxonomy" id="3109564"/>
    <lineage>
        <taxon>Bacteria</taxon>
        <taxon>Bacillati</taxon>
        <taxon>Bacillota</taxon>
        <taxon>Limnochordia</taxon>
        <taxon>Limnochordales</taxon>
        <taxon>Geochordaceae</taxon>
        <taxon>Geochorda</taxon>
    </lineage>
</organism>
<evidence type="ECO:0000313" key="5">
    <source>
        <dbReference type="Proteomes" id="UP001333102"/>
    </source>
</evidence>
<gene>
    <name evidence="4" type="ORF">VLY81_10660</name>
</gene>
<dbReference type="Proteomes" id="UP001333102">
    <property type="component" value="Chromosome"/>
</dbReference>
<dbReference type="PANTHER" id="PTHR11067">
    <property type="entry name" value="INOSINE TRIPHOSPHATE PYROPHOSPHATASE/HAM1 PROTEIN"/>
    <property type="match status" value="1"/>
</dbReference>